<sequence length="170" mass="18726">MGPATPDYVRLMARYNAWQNDGLSRVVTAMPPAELTEERGAFWGSILGTLNHLLWGDAMWLSRFAGTPAPSVGMKEAPTMTPTAAEWAARRKGLDQTILTWADGLRDLDLAGDLTWYSGLRKAEVTRPLGPLVVHFFNHQTHHRGQVHHMLTAAGHSLPDTDLFLMPDGG</sequence>
<evidence type="ECO:0000256" key="1">
    <source>
        <dbReference type="ARBA" id="ARBA00008635"/>
    </source>
</evidence>
<dbReference type="SUPFAM" id="SSF109854">
    <property type="entry name" value="DinB/YfiT-like putative metalloenzymes"/>
    <property type="match status" value="1"/>
</dbReference>
<gene>
    <name evidence="4" type="ORF">Wenmar_01906</name>
</gene>
<dbReference type="PANTHER" id="PTHR37302">
    <property type="entry name" value="SLR1116 PROTEIN"/>
    <property type="match status" value="1"/>
</dbReference>
<dbReference type="GO" id="GO:0046872">
    <property type="term" value="F:metal ion binding"/>
    <property type="evidence" value="ECO:0007669"/>
    <property type="project" value="UniProtKB-KW"/>
</dbReference>
<evidence type="ECO:0000313" key="4">
    <source>
        <dbReference type="EMBL" id="KIQ69543.1"/>
    </source>
</evidence>
<evidence type="ECO:0000256" key="3">
    <source>
        <dbReference type="PIRSR" id="PIRSR607837-1"/>
    </source>
</evidence>
<dbReference type="Gene3D" id="1.20.120.450">
    <property type="entry name" value="dinb family like domain"/>
    <property type="match status" value="1"/>
</dbReference>
<feature type="binding site" evidence="3">
    <location>
        <position position="143"/>
    </location>
    <ligand>
        <name>a divalent metal cation</name>
        <dbReference type="ChEBI" id="CHEBI:60240"/>
    </ligand>
</feature>
<comment type="similarity">
    <text evidence="1">Belongs to the DinB family.</text>
</comment>
<dbReference type="Pfam" id="PF05163">
    <property type="entry name" value="DinB"/>
    <property type="match status" value="1"/>
</dbReference>
<keyword evidence="2 3" id="KW-0479">Metal-binding</keyword>
<feature type="binding site" evidence="3">
    <location>
        <position position="52"/>
    </location>
    <ligand>
        <name>a divalent metal cation</name>
        <dbReference type="ChEBI" id="CHEBI:60240"/>
    </ligand>
</feature>
<dbReference type="PATRIC" id="fig|1123501.6.peg.2002"/>
<name>A0A0D0QEX6_9RHOB</name>
<protein>
    <recommendedName>
        <fullName evidence="6">Damage-inducible protein DinB</fullName>
    </recommendedName>
</protein>
<evidence type="ECO:0000313" key="5">
    <source>
        <dbReference type="Proteomes" id="UP000035100"/>
    </source>
</evidence>
<accession>A0A0D0QEX6</accession>
<evidence type="ECO:0008006" key="6">
    <source>
        <dbReference type="Google" id="ProtNLM"/>
    </source>
</evidence>
<dbReference type="RefSeq" id="WP_018303676.1">
    <property type="nucleotide sequence ID" value="NZ_KB902299.1"/>
</dbReference>
<dbReference type="eggNOG" id="COG2318">
    <property type="taxonomic scope" value="Bacteria"/>
</dbReference>
<dbReference type="InterPro" id="IPR007837">
    <property type="entry name" value="DinB"/>
</dbReference>
<organism evidence="4 5">
    <name type="scientific">Wenxinia marina DSM 24838</name>
    <dbReference type="NCBI Taxonomy" id="1123501"/>
    <lineage>
        <taxon>Bacteria</taxon>
        <taxon>Pseudomonadati</taxon>
        <taxon>Pseudomonadota</taxon>
        <taxon>Alphaproteobacteria</taxon>
        <taxon>Rhodobacterales</taxon>
        <taxon>Roseobacteraceae</taxon>
        <taxon>Wenxinia</taxon>
    </lineage>
</organism>
<dbReference type="AlphaFoldDB" id="A0A0D0QEX6"/>
<keyword evidence="5" id="KW-1185">Reference proteome</keyword>
<comment type="caution">
    <text evidence="4">The sequence shown here is derived from an EMBL/GenBank/DDBJ whole genome shotgun (WGS) entry which is preliminary data.</text>
</comment>
<dbReference type="InterPro" id="IPR034660">
    <property type="entry name" value="DinB/YfiT-like"/>
</dbReference>
<proteinExistence type="inferred from homology"/>
<reference evidence="4 5" key="1">
    <citation type="submission" date="2013-01" db="EMBL/GenBank/DDBJ databases">
        <authorList>
            <person name="Fiebig A."/>
            <person name="Goeker M."/>
            <person name="Klenk H.-P.P."/>
        </authorList>
    </citation>
    <scope>NUCLEOTIDE SEQUENCE [LARGE SCALE GENOMIC DNA]</scope>
    <source>
        <strain evidence="4 5">DSM 24838</strain>
    </source>
</reference>
<dbReference type="EMBL" id="AONG01000009">
    <property type="protein sequence ID" value="KIQ69543.1"/>
    <property type="molecule type" value="Genomic_DNA"/>
</dbReference>
<evidence type="ECO:0000256" key="2">
    <source>
        <dbReference type="ARBA" id="ARBA00022723"/>
    </source>
</evidence>
<dbReference type="Proteomes" id="UP000035100">
    <property type="component" value="Unassembled WGS sequence"/>
</dbReference>
<feature type="binding site" evidence="3">
    <location>
        <position position="139"/>
    </location>
    <ligand>
        <name>a divalent metal cation</name>
        <dbReference type="ChEBI" id="CHEBI:60240"/>
    </ligand>
</feature>
<dbReference type="PANTHER" id="PTHR37302:SF1">
    <property type="entry name" value="PROTEIN DINB"/>
    <property type="match status" value="1"/>
</dbReference>
<dbReference type="STRING" id="1123501.Wenmar_01906"/>